<dbReference type="SUPFAM" id="SSF51735">
    <property type="entry name" value="NAD(P)-binding Rossmann-fold domains"/>
    <property type="match status" value="1"/>
</dbReference>
<dbReference type="Pfam" id="PF13549">
    <property type="entry name" value="ATP-grasp_5"/>
    <property type="match status" value="1"/>
</dbReference>
<feature type="domain" description="CoA-binding" evidence="1">
    <location>
        <begin position="11"/>
        <end position="106"/>
    </location>
</feature>
<dbReference type="Pfam" id="PF13380">
    <property type="entry name" value="CoA_binding_2"/>
    <property type="match status" value="1"/>
</dbReference>
<dbReference type="OrthoDB" id="9807426at2"/>
<dbReference type="RefSeq" id="WP_070175403.1">
    <property type="nucleotide sequence ID" value="NZ_BMJR01000006.1"/>
</dbReference>
<evidence type="ECO:0000313" key="3">
    <source>
        <dbReference type="Proteomes" id="UP000176037"/>
    </source>
</evidence>
<comment type="caution">
    <text evidence="2">The sequence shown here is derived from an EMBL/GenBank/DDBJ whole genome shotgun (WGS) entry which is preliminary data.</text>
</comment>
<proteinExistence type="predicted"/>
<dbReference type="PANTHER" id="PTHR42793">
    <property type="entry name" value="COA BINDING DOMAIN CONTAINING PROTEIN"/>
    <property type="match status" value="1"/>
</dbReference>
<dbReference type="SUPFAM" id="SSF52210">
    <property type="entry name" value="Succinyl-CoA synthetase domains"/>
    <property type="match status" value="2"/>
</dbReference>
<dbReference type="GO" id="GO:0003824">
    <property type="term" value="F:catalytic activity"/>
    <property type="evidence" value="ECO:0007669"/>
    <property type="project" value="UniProtKB-ARBA"/>
</dbReference>
<evidence type="ECO:0000313" key="2">
    <source>
        <dbReference type="EMBL" id="OFI35659.1"/>
    </source>
</evidence>
<dbReference type="STRING" id="1856405.BFC17_12965"/>
<dbReference type="Gene3D" id="3.30.470.20">
    <property type="entry name" value="ATP-grasp fold, B domain"/>
    <property type="match status" value="1"/>
</dbReference>
<dbReference type="InterPro" id="IPR016102">
    <property type="entry name" value="Succinyl-CoA_synth-like"/>
</dbReference>
<dbReference type="EMBL" id="MJIC01000009">
    <property type="protein sequence ID" value="OFI35659.1"/>
    <property type="molecule type" value="Genomic_DNA"/>
</dbReference>
<protein>
    <recommendedName>
        <fullName evidence="1">CoA-binding domain-containing protein</fullName>
    </recommendedName>
</protein>
<name>A0A1E8FIC0_9ALTE</name>
<dbReference type="GO" id="GO:0005524">
    <property type="term" value="F:ATP binding"/>
    <property type="evidence" value="ECO:0007669"/>
    <property type="project" value="InterPro"/>
</dbReference>
<dbReference type="Gene3D" id="3.40.50.720">
    <property type="entry name" value="NAD(P)-binding Rossmann-like Domain"/>
    <property type="match status" value="1"/>
</dbReference>
<gene>
    <name evidence="2" type="ORF">BFC17_12965</name>
</gene>
<organism evidence="2 3">
    <name type="scientific">Alteromonas lipolytica</name>
    <dbReference type="NCBI Taxonomy" id="1856405"/>
    <lineage>
        <taxon>Bacteria</taxon>
        <taxon>Pseudomonadati</taxon>
        <taxon>Pseudomonadota</taxon>
        <taxon>Gammaproteobacteria</taxon>
        <taxon>Alteromonadales</taxon>
        <taxon>Alteromonadaceae</taxon>
        <taxon>Alteromonas/Salinimonas group</taxon>
        <taxon>Alteromonas</taxon>
    </lineage>
</organism>
<sequence length="696" mass="73930">MSEMTQQLDKLFRPESIAIVGASPKEGNARNRLVKIVQKFGFEGRVYPITPSHDEVEGLKAYKTVAELPEVPDVALIITPAATVPAIVAECGEKGIKTAMVFSSGFEEVDGGDVLAKELADNANKYGIALLGANGQGCWSVKHKAMMTFGGGAFAVDKLIHSPIAIISQSGALAGAMGRYLQTSGVGCSYIVSVGNETVLDALDALEWIIEQDDVKVAALYLEGLNDAHRLVELAERARERDVQIVALKTGRSAFGQEATASHTGKIASPYSIYQKVLKDAGIVLVESLEEILAAAEIFSFMPAPRAAADDKSGITILSSSGGAGALLADHCEEANLPMARFSEQTVATLTEVLPEFARKENPIDLTGQVRGMPNLFRDAIAAVVAEPRTQAIIIQFSSSGKRDLLDNADAFKAAAASSGVPIVITFAAEKVDDATRSEFRDAGILLSEDPSYSMRALSWLFTKQEAKSLPALKKRTAVEPRPAPVEWQETMDYLSEAGVTPAPWAILPANTTAADACRALKPPFVVKALPSEAEHKTELGLVKLRVASFDDIDAIAADFRAKLNKPEMGVLIQEMIGDGVEVVLSCLRNTDFGPVLSIGSGGVAVELYRDVTYVSLPATPAQVKTAISGLKLNHLLSGFRGAPKADIDALCEAAAKFGDLFLATPSMSEVEVNPVMVRPEGMGLAAVDFLASITE</sequence>
<dbReference type="Gene3D" id="3.40.50.261">
    <property type="entry name" value="Succinyl-CoA synthetase domains"/>
    <property type="match status" value="2"/>
</dbReference>
<dbReference type="PANTHER" id="PTHR42793:SF1">
    <property type="entry name" value="PEPTIDYL-LYSINE N-ACETYLTRANSFERASE PATZ"/>
    <property type="match status" value="1"/>
</dbReference>
<dbReference type="InterPro" id="IPR036291">
    <property type="entry name" value="NAD(P)-bd_dom_sf"/>
</dbReference>
<dbReference type="Pfam" id="PF13607">
    <property type="entry name" value="Succ_CoA_lig"/>
    <property type="match status" value="1"/>
</dbReference>
<dbReference type="Proteomes" id="UP000176037">
    <property type="component" value="Unassembled WGS sequence"/>
</dbReference>
<dbReference type="SMART" id="SM00881">
    <property type="entry name" value="CoA_binding"/>
    <property type="match status" value="1"/>
</dbReference>
<keyword evidence="3" id="KW-1185">Reference proteome</keyword>
<dbReference type="InterPro" id="IPR003781">
    <property type="entry name" value="CoA-bd"/>
</dbReference>
<dbReference type="SUPFAM" id="SSF56059">
    <property type="entry name" value="Glutathione synthetase ATP-binding domain-like"/>
    <property type="match status" value="1"/>
</dbReference>
<dbReference type="AlphaFoldDB" id="A0A1E8FIC0"/>
<reference evidence="2 3" key="1">
    <citation type="submission" date="2016-09" db="EMBL/GenBank/DDBJ databases">
        <title>Alteromonas lipolytica, a new species isolated from sea water.</title>
        <authorList>
            <person name="Wu Y.-H."/>
            <person name="Cheng H."/>
            <person name="Xu X.-W."/>
        </authorList>
    </citation>
    <scope>NUCLEOTIDE SEQUENCE [LARGE SCALE GENOMIC DNA]</scope>
    <source>
        <strain evidence="2 3">JW12</strain>
    </source>
</reference>
<dbReference type="InterPro" id="IPR032875">
    <property type="entry name" value="Succ_CoA_lig_flav_dom"/>
</dbReference>
<dbReference type="Gene3D" id="3.30.1490.20">
    <property type="entry name" value="ATP-grasp fold, A domain"/>
    <property type="match status" value="1"/>
</dbReference>
<accession>A0A1E8FIC0</accession>
<dbReference type="InterPro" id="IPR013815">
    <property type="entry name" value="ATP_grasp_subdomain_1"/>
</dbReference>
<evidence type="ECO:0000259" key="1">
    <source>
        <dbReference type="SMART" id="SM00881"/>
    </source>
</evidence>